<keyword evidence="1" id="KW-0456">Lyase</keyword>
<evidence type="ECO:0000259" key="6">
    <source>
        <dbReference type="Pfam" id="PF17805"/>
    </source>
</evidence>
<dbReference type="RefSeq" id="WP_413780815.1">
    <property type="nucleotide sequence ID" value="NZ_JAUOZS010000001.1"/>
</dbReference>
<dbReference type="Pfam" id="PF17805">
    <property type="entry name" value="AsnC_trans_reg2"/>
    <property type="match status" value="1"/>
</dbReference>
<feature type="domain" description="Siroheme decarboxylase NirL-like HTH" evidence="7">
    <location>
        <begin position="6"/>
        <end position="52"/>
    </location>
</feature>
<accession>A0ABU3P2M1</accession>
<dbReference type="Pfam" id="PF22451">
    <property type="entry name" value="NirdL-like_HTH"/>
    <property type="match status" value="1"/>
</dbReference>
<dbReference type="Gene3D" id="1.10.10.10">
    <property type="entry name" value="Winged helix-like DNA-binding domain superfamily/Winged helix DNA-binding domain"/>
    <property type="match status" value="1"/>
</dbReference>
<gene>
    <name evidence="8" type="ORF">Q4T40_13835</name>
</gene>
<feature type="domain" description="Siroheme decarboxylase AsnC-like ligand binding" evidence="6">
    <location>
        <begin position="62"/>
        <end position="142"/>
    </location>
</feature>
<dbReference type="EC" id="4.1.1.111" evidence="4"/>
<proteinExistence type="inferred from homology"/>
<evidence type="ECO:0000259" key="7">
    <source>
        <dbReference type="Pfam" id="PF22451"/>
    </source>
</evidence>
<reference evidence="8 9" key="1">
    <citation type="submission" date="2023-07" db="EMBL/GenBank/DDBJ databases">
        <title>The novel representative of Negativicutes class, Anaeroselena agilis gen. nov. sp. nov.</title>
        <authorList>
            <person name="Prokofeva M.I."/>
            <person name="Elcheninov A.G."/>
            <person name="Klyukina A."/>
            <person name="Kublanov I.V."/>
            <person name="Frolov E.N."/>
            <person name="Podosokorskaya O.A."/>
        </authorList>
    </citation>
    <scope>NUCLEOTIDE SEQUENCE [LARGE SCALE GENOMIC DNA]</scope>
    <source>
        <strain evidence="8 9">4137-cl</strain>
    </source>
</reference>
<dbReference type="Gene3D" id="3.30.70.3460">
    <property type="match status" value="1"/>
</dbReference>
<comment type="catalytic activity">
    <reaction evidence="5">
        <text>siroheme + 2 H(+) = 12,18-didecarboxysiroheme + 2 CO2</text>
        <dbReference type="Rhea" id="RHEA:19093"/>
        <dbReference type="ChEBI" id="CHEBI:15378"/>
        <dbReference type="ChEBI" id="CHEBI:16526"/>
        <dbReference type="ChEBI" id="CHEBI:60052"/>
        <dbReference type="ChEBI" id="CHEBI:140497"/>
        <dbReference type="EC" id="4.1.1.111"/>
    </reaction>
</comment>
<dbReference type="PANTHER" id="PTHR43413:SF1">
    <property type="entry name" value="SIROHEME DECARBOXYLASE NIRL SUBUNIT"/>
    <property type="match status" value="1"/>
</dbReference>
<dbReference type="InterPro" id="IPR036390">
    <property type="entry name" value="WH_DNA-bd_sf"/>
</dbReference>
<dbReference type="PANTHER" id="PTHR43413">
    <property type="entry name" value="TRANSCRIPTIONAL REGULATOR, ASNC FAMILY"/>
    <property type="match status" value="1"/>
</dbReference>
<dbReference type="EMBL" id="JAUOZS010000001">
    <property type="protein sequence ID" value="MDT8902331.1"/>
    <property type="molecule type" value="Genomic_DNA"/>
</dbReference>
<comment type="pathway">
    <text evidence="2">Porphyrin-containing compound metabolism.</text>
</comment>
<dbReference type="Proteomes" id="UP001254848">
    <property type="component" value="Unassembled WGS sequence"/>
</dbReference>
<dbReference type="InterPro" id="IPR019888">
    <property type="entry name" value="Tscrpt_reg_AsnC-like"/>
</dbReference>
<name>A0ABU3P2M1_9FIRM</name>
<evidence type="ECO:0000313" key="8">
    <source>
        <dbReference type="EMBL" id="MDT8902331.1"/>
    </source>
</evidence>
<evidence type="ECO:0000256" key="2">
    <source>
        <dbReference type="ARBA" id="ARBA00023444"/>
    </source>
</evidence>
<sequence length="150" mass="16663">MLNDFDKRLLNIIQSDIPLVSRPFAALAERLGADEGTVIDRLRFLRDNGFIRRIGPFFDSGRLGYVSTLVALAVEPDALPAVAAAVNAYPGVTHNYEREGKYNLWFALLSPHMAAQERVLAEVAGLPGIKRLLNLPATKKFKVNVRFTLE</sequence>
<dbReference type="InterPro" id="IPR050684">
    <property type="entry name" value="HTH-Siroheme_Decarb"/>
</dbReference>
<keyword evidence="9" id="KW-1185">Reference proteome</keyword>
<protein>
    <recommendedName>
        <fullName evidence="4">siroheme decarboxylase</fullName>
        <ecNumber evidence="4">4.1.1.111</ecNumber>
    </recommendedName>
</protein>
<evidence type="ECO:0000256" key="1">
    <source>
        <dbReference type="ARBA" id="ARBA00023239"/>
    </source>
</evidence>
<evidence type="ECO:0000256" key="3">
    <source>
        <dbReference type="ARBA" id="ARBA00023457"/>
    </source>
</evidence>
<dbReference type="SMART" id="SM00344">
    <property type="entry name" value="HTH_ASNC"/>
    <property type="match status" value="1"/>
</dbReference>
<comment type="similarity">
    <text evidence="3">Belongs to the Ahb/Nir family.</text>
</comment>
<evidence type="ECO:0000256" key="4">
    <source>
        <dbReference type="ARBA" id="ARBA00023471"/>
    </source>
</evidence>
<evidence type="ECO:0000313" key="9">
    <source>
        <dbReference type="Proteomes" id="UP001254848"/>
    </source>
</evidence>
<comment type="caution">
    <text evidence="8">The sequence shown here is derived from an EMBL/GenBank/DDBJ whole genome shotgun (WGS) entry which is preliminary data.</text>
</comment>
<dbReference type="SUPFAM" id="SSF54909">
    <property type="entry name" value="Dimeric alpha+beta barrel"/>
    <property type="match status" value="1"/>
</dbReference>
<dbReference type="InterPro" id="IPR053953">
    <property type="entry name" value="NirdL-like_HTH"/>
</dbReference>
<dbReference type="InterPro" id="IPR011008">
    <property type="entry name" value="Dimeric_a/b-barrel"/>
</dbReference>
<evidence type="ECO:0000256" key="5">
    <source>
        <dbReference type="ARBA" id="ARBA00048470"/>
    </source>
</evidence>
<dbReference type="InterPro" id="IPR036388">
    <property type="entry name" value="WH-like_DNA-bd_sf"/>
</dbReference>
<dbReference type="InterPro" id="IPR040523">
    <property type="entry name" value="AsnC_trans_reg2"/>
</dbReference>
<dbReference type="SUPFAM" id="SSF46785">
    <property type="entry name" value="Winged helix' DNA-binding domain"/>
    <property type="match status" value="1"/>
</dbReference>
<organism evidence="8 9">
    <name type="scientific">Anaeroselena agilis</name>
    <dbReference type="NCBI Taxonomy" id="3063788"/>
    <lineage>
        <taxon>Bacteria</taxon>
        <taxon>Bacillati</taxon>
        <taxon>Bacillota</taxon>
        <taxon>Negativicutes</taxon>
        <taxon>Acetonemataceae</taxon>
        <taxon>Anaeroselena</taxon>
    </lineage>
</organism>